<name>A0A0V0QTM5_PSEPJ</name>
<evidence type="ECO:0000313" key="3">
    <source>
        <dbReference type="Proteomes" id="UP000054937"/>
    </source>
</evidence>
<dbReference type="OrthoDB" id="635774at2759"/>
<organism evidence="2 3">
    <name type="scientific">Pseudocohnilembus persalinus</name>
    <name type="common">Ciliate</name>
    <dbReference type="NCBI Taxonomy" id="266149"/>
    <lineage>
        <taxon>Eukaryota</taxon>
        <taxon>Sar</taxon>
        <taxon>Alveolata</taxon>
        <taxon>Ciliophora</taxon>
        <taxon>Intramacronucleata</taxon>
        <taxon>Oligohymenophorea</taxon>
        <taxon>Scuticociliatia</taxon>
        <taxon>Philasterida</taxon>
        <taxon>Pseudocohnilembidae</taxon>
        <taxon>Pseudocohnilembus</taxon>
    </lineage>
</organism>
<sequence>MDKFFEQAEIIYDQFGVVILGIDDLDAIKISQHHVDNKNVCTKNCIRLKREAMYQSLLDIEKVLPYYEDIQQNQVVKFSTKKQQDKCQEIQGCFVIMERASTDLFKQIFSNYNQIKSFEICKEIAIQVCESVKEVHDKGLAHNDIKSDNFFYFNNGDIDIQVKIADFGYCCSNKMNKYDKFIEIFGSKNRRLLTQEVKKGLAQQNSLIQPEIDLDLQKSDIYNLGYLLFELVYQISMKYLFEEENLEYFLQNEYGDFVTNLKEGHFFPIIKGCLSEQPNERFTIDEILQKLQCI</sequence>
<keyword evidence="2" id="KW-0808">Transferase</keyword>
<dbReference type="InParanoid" id="A0A0V0QTM5"/>
<feature type="domain" description="Protein kinase" evidence="1">
    <location>
        <begin position="4"/>
        <end position="294"/>
    </location>
</feature>
<keyword evidence="2" id="KW-0418">Kinase</keyword>
<dbReference type="InterPro" id="IPR000719">
    <property type="entry name" value="Prot_kinase_dom"/>
</dbReference>
<dbReference type="GO" id="GO:0004674">
    <property type="term" value="F:protein serine/threonine kinase activity"/>
    <property type="evidence" value="ECO:0007669"/>
    <property type="project" value="TreeGrafter"/>
</dbReference>
<evidence type="ECO:0000259" key="1">
    <source>
        <dbReference type="PROSITE" id="PS50011"/>
    </source>
</evidence>
<dbReference type="SMART" id="SM00220">
    <property type="entry name" value="S_TKc"/>
    <property type="match status" value="1"/>
</dbReference>
<dbReference type="InterPro" id="IPR008271">
    <property type="entry name" value="Ser/Thr_kinase_AS"/>
</dbReference>
<proteinExistence type="predicted"/>
<dbReference type="InterPro" id="IPR011009">
    <property type="entry name" value="Kinase-like_dom_sf"/>
</dbReference>
<dbReference type="PROSITE" id="PS00108">
    <property type="entry name" value="PROTEIN_KINASE_ST"/>
    <property type="match status" value="1"/>
</dbReference>
<dbReference type="AlphaFoldDB" id="A0A0V0QTM5"/>
<keyword evidence="3" id="KW-1185">Reference proteome</keyword>
<comment type="caution">
    <text evidence="2">The sequence shown here is derived from an EMBL/GenBank/DDBJ whole genome shotgun (WGS) entry which is preliminary data.</text>
</comment>
<dbReference type="Gene3D" id="1.10.510.10">
    <property type="entry name" value="Transferase(Phosphotransferase) domain 1"/>
    <property type="match status" value="1"/>
</dbReference>
<dbReference type="Pfam" id="PF00069">
    <property type="entry name" value="Pkinase"/>
    <property type="match status" value="1"/>
</dbReference>
<dbReference type="GO" id="GO:0005524">
    <property type="term" value="F:ATP binding"/>
    <property type="evidence" value="ECO:0007669"/>
    <property type="project" value="InterPro"/>
</dbReference>
<gene>
    <name evidence="2" type="ORF">PPERSA_12731</name>
</gene>
<protein>
    <submittedName>
        <fullName evidence="2">Protein kinase-like domain</fullName>
    </submittedName>
</protein>
<dbReference type="GO" id="GO:0005634">
    <property type="term" value="C:nucleus"/>
    <property type="evidence" value="ECO:0007669"/>
    <property type="project" value="TreeGrafter"/>
</dbReference>
<dbReference type="PROSITE" id="PS50011">
    <property type="entry name" value="PROTEIN_KINASE_DOM"/>
    <property type="match status" value="1"/>
</dbReference>
<dbReference type="Proteomes" id="UP000054937">
    <property type="component" value="Unassembled WGS sequence"/>
</dbReference>
<accession>A0A0V0QTM5</accession>
<dbReference type="PANTHER" id="PTHR44167:SF24">
    <property type="entry name" value="SERINE_THREONINE-PROTEIN KINASE CHK2"/>
    <property type="match status" value="1"/>
</dbReference>
<dbReference type="EMBL" id="LDAU01000106">
    <property type="protein sequence ID" value="KRX05553.1"/>
    <property type="molecule type" value="Genomic_DNA"/>
</dbReference>
<dbReference type="SUPFAM" id="SSF56112">
    <property type="entry name" value="Protein kinase-like (PK-like)"/>
    <property type="match status" value="1"/>
</dbReference>
<reference evidence="2 3" key="1">
    <citation type="journal article" date="2015" name="Sci. Rep.">
        <title>Genome of the facultative scuticociliatosis pathogen Pseudocohnilembus persalinus provides insight into its virulence through horizontal gene transfer.</title>
        <authorList>
            <person name="Xiong J."/>
            <person name="Wang G."/>
            <person name="Cheng J."/>
            <person name="Tian M."/>
            <person name="Pan X."/>
            <person name="Warren A."/>
            <person name="Jiang C."/>
            <person name="Yuan D."/>
            <person name="Miao W."/>
        </authorList>
    </citation>
    <scope>NUCLEOTIDE SEQUENCE [LARGE SCALE GENOMIC DNA]</scope>
    <source>
        <strain evidence="2">36N120E</strain>
    </source>
</reference>
<dbReference type="PANTHER" id="PTHR44167">
    <property type="entry name" value="OVARIAN-SPECIFIC SERINE/THREONINE-PROTEIN KINASE LOK-RELATED"/>
    <property type="match status" value="1"/>
</dbReference>
<dbReference type="GO" id="GO:0044773">
    <property type="term" value="P:mitotic DNA damage checkpoint signaling"/>
    <property type="evidence" value="ECO:0007669"/>
    <property type="project" value="TreeGrafter"/>
</dbReference>
<evidence type="ECO:0000313" key="2">
    <source>
        <dbReference type="EMBL" id="KRX05553.1"/>
    </source>
</evidence>